<dbReference type="InterPro" id="IPR003018">
    <property type="entry name" value="GAF"/>
</dbReference>
<comment type="caution">
    <text evidence="2">The sequence shown here is derived from an EMBL/GenBank/DDBJ whole genome shotgun (WGS) entry which is preliminary data.</text>
</comment>
<name>A0A941W3Q8_9BACT</name>
<dbReference type="PANTHER" id="PTHR43155:SF2">
    <property type="entry name" value="CYCLIC DI-GMP PHOSPHODIESTERASE PA4108"/>
    <property type="match status" value="1"/>
</dbReference>
<evidence type="ECO:0000313" key="3">
    <source>
        <dbReference type="Proteomes" id="UP000722750"/>
    </source>
</evidence>
<gene>
    <name evidence="2" type="ORF">MAG551_01019</name>
</gene>
<dbReference type="InterPro" id="IPR037522">
    <property type="entry name" value="HD_GYP_dom"/>
</dbReference>
<dbReference type="Gene3D" id="3.30.450.40">
    <property type="match status" value="1"/>
</dbReference>
<dbReference type="Proteomes" id="UP000722750">
    <property type="component" value="Unassembled WGS sequence"/>
</dbReference>
<dbReference type="EMBL" id="JAANXD010000042">
    <property type="protein sequence ID" value="MBS1257966.1"/>
    <property type="molecule type" value="Genomic_DNA"/>
</dbReference>
<evidence type="ECO:0000313" key="2">
    <source>
        <dbReference type="EMBL" id="MBS1257966.1"/>
    </source>
</evidence>
<sequence length="422" mass="48366">MSYNYWSYSVFNNRKRVIWIIYLNTLNILNLENIKTGEDLNIFLINNKFADCMNKEMSELIACPDYSSAIIFINGGQKQKSNKICDDEKVFFYLKEPIEEYELLKAIKSGFNYLNSTYECKWLYSKVDYQTRELSSLNEIGMTLSSEQDYDKLLDLILSKSREVTNCDAGSLYLLEENDDTGNRLIFKLVQNDTLANLEFEEYSLPITRTSLAGYVTLTGEFLNLEDAYKIPKDVDYTFNKTFDKKFNYRTKSMLMVPMKDHRNKTIGVLQLINRKKSKDVILASDSVVENEVIPFNEKTFGLISSLASQAAVSIENNLLYQSIQNLFEGFVKASVLTIEQRDPTTCGHSERVSVLTVGLAEVVNRTTSGKYGDIHFTSDHLRELRYAGLLHDFGKVGVREGVLVKADKLYPGDLEYMTLLI</sequence>
<protein>
    <recommendedName>
        <fullName evidence="1">HD-GYP domain-containing protein</fullName>
    </recommendedName>
</protein>
<dbReference type="InterPro" id="IPR003607">
    <property type="entry name" value="HD/PDEase_dom"/>
</dbReference>
<dbReference type="Pfam" id="PF01590">
    <property type="entry name" value="GAF"/>
    <property type="match status" value="1"/>
</dbReference>
<proteinExistence type="predicted"/>
<dbReference type="Gene3D" id="1.10.3210.10">
    <property type="entry name" value="Hypothetical protein af1432"/>
    <property type="match status" value="1"/>
</dbReference>
<dbReference type="SUPFAM" id="SSF55781">
    <property type="entry name" value="GAF domain-like"/>
    <property type="match status" value="1"/>
</dbReference>
<evidence type="ECO:0000259" key="1">
    <source>
        <dbReference type="PROSITE" id="PS51832"/>
    </source>
</evidence>
<dbReference type="PANTHER" id="PTHR43155">
    <property type="entry name" value="CYCLIC DI-GMP PHOSPHODIESTERASE PA4108-RELATED"/>
    <property type="match status" value="1"/>
</dbReference>
<accession>A0A941W3Q8</accession>
<organism evidence="2 3">
    <name type="scientific">Candidatus Scalindua arabica</name>
    <dbReference type="NCBI Taxonomy" id="1127984"/>
    <lineage>
        <taxon>Bacteria</taxon>
        <taxon>Pseudomonadati</taxon>
        <taxon>Planctomycetota</taxon>
        <taxon>Candidatus Brocadiia</taxon>
        <taxon>Candidatus Brocadiales</taxon>
        <taxon>Candidatus Scalinduaceae</taxon>
        <taxon>Candidatus Scalindua</taxon>
    </lineage>
</organism>
<reference evidence="2" key="1">
    <citation type="journal article" date="2021" name="ISME J.">
        <title>Fine-scale metabolic discontinuity in a stratified prokaryote microbiome of a Red Sea deep halocline.</title>
        <authorList>
            <person name="Michoud G."/>
            <person name="Ngugi D.K."/>
            <person name="Barozzi A."/>
            <person name="Merlino G."/>
            <person name="Calleja M.L."/>
            <person name="Delgado-Huertas A."/>
            <person name="Moran X.A.G."/>
            <person name="Daffonchio D."/>
        </authorList>
    </citation>
    <scope>NUCLEOTIDE SEQUENCE</scope>
    <source>
        <strain evidence="2">SuakinDeep_MAG55_1</strain>
    </source>
</reference>
<dbReference type="PROSITE" id="PS51832">
    <property type="entry name" value="HD_GYP"/>
    <property type="match status" value="1"/>
</dbReference>
<dbReference type="InterPro" id="IPR029016">
    <property type="entry name" value="GAF-like_dom_sf"/>
</dbReference>
<dbReference type="CDD" id="cd00077">
    <property type="entry name" value="HDc"/>
    <property type="match status" value="1"/>
</dbReference>
<feature type="domain" description="HD-GYP" evidence="1">
    <location>
        <begin position="324"/>
        <end position="422"/>
    </location>
</feature>
<dbReference type="SMART" id="SM00065">
    <property type="entry name" value="GAF"/>
    <property type="match status" value="1"/>
</dbReference>
<dbReference type="SUPFAM" id="SSF109604">
    <property type="entry name" value="HD-domain/PDEase-like"/>
    <property type="match status" value="1"/>
</dbReference>
<dbReference type="AlphaFoldDB" id="A0A941W3Q8"/>